<comment type="caution">
    <text evidence="2">The sequence shown here is derived from an EMBL/GenBank/DDBJ whole genome shotgun (WGS) entry which is preliminary data.</text>
</comment>
<protein>
    <submittedName>
        <fullName evidence="3">Hypothetical_protein</fullName>
    </submittedName>
</protein>
<name>A0AA86PHF2_9EUKA</name>
<dbReference type="AlphaFoldDB" id="A0AA86PHF2"/>
<keyword evidence="4" id="KW-1185">Reference proteome</keyword>
<dbReference type="EMBL" id="CAXDID020000070">
    <property type="protein sequence ID" value="CAL6014151.1"/>
    <property type="molecule type" value="Genomic_DNA"/>
</dbReference>
<evidence type="ECO:0000313" key="2">
    <source>
        <dbReference type="EMBL" id="CAI9938618.1"/>
    </source>
</evidence>
<dbReference type="EMBL" id="CATOUU010000656">
    <property type="protein sequence ID" value="CAI9938618.1"/>
    <property type="molecule type" value="Genomic_DNA"/>
</dbReference>
<reference evidence="3 4" key="2">
    <citation type="submission" date="2024-07" db="EMBL/GenBank/DDBJ databases">
        <authorList>
            <person name="Akdeniz Z."/>
        </authorList>
    </citation>
    <scope>NUCLEOTIDE SEQUENCE [LARGE SCALE GENOMIC DNA]</scope>
</reference>
<feature type="region of interest" description="Disordered" evidence="1">
    <location>
        <begin position="18"/>
        <end position="44"/>
    </location>
</feature>
<proteinExistence type="predicted"/>
<organism evidence="2">
    <name type="scientific">Hexamita inflata</name>
    <dbReference type="NCBI Taxonomy" id="28002"/>
    <lineage>
        <taxon>Eukaryota</taxon>
        <taxon>Metamonada</taxon>
        <taxon>Diplomonadida</taxon>
        <taxon>Hexamitidae</taxon>
        <taxon>Hexamitinae</taxon>
        <taxon>Hexamita</taxon>
    </lineage>
</organism>
<evidence type="ECO:0000256" key="1">
    <source>
        <dbReference type="SAM" id="MobiDB-lite"/>
    </source>
</evidence>
<feature type="compositionally biased region" description="Basic and acidic residues" evidence="1">
    <location>
        <begin position="31"/>
        <end position="44"/>
    </location>
</feature>
<dbReference type="Proteomes" id="UP001642409">
    <property type="component" value="Unassembled WGS sequence"/>
</dbReference>
<accession>A0AA86PHF2</accession>
<sequence length="132" mass="15427">MFNKDLLDEDDMIKLSPSTDEITLKPTNKRQKTEKDVKNQKQRDARQKLNHFSSFFKVSFLTFSKLNIKQLVSQSNQLVSEISIKSLYQAFGSIKTTHCQYSQVIVQFLVMPCCNDWTNNSRWIACNQQQVQ</sequence>
<evidence type="ECO:0000313" key="3">
    <source>
        <dbReference type="EMBL" id="CAL6014151.1"/>
    </source>
</evidence>
<evidence type="ECO:0000313" key="4">
    <source>
        <dbReference type="Proteomes" id="UP001642409"/>
    </source>
</evidence>
<reference evidence="2" key="1">
    <citation type="submission" date="2023-06" db="EMBL/GenBank/DDBJ databases">
        <authorList>
            <person name="Kurt Z."/>
        </authorList>
    </citation>
    <scope>NUCLEOTIDE SEQUENCE</scope>
</reference>
<gene>
    <name evidence="3" type="ORF">HINF_LOCUS24131</name>
    <name evidence="2" type="ORF">HINF_LOCUS26263</name>
</gene>